<accession>A0AAD8EPL1</accession>
<dbReference type="Proteomes" id="UP001233999">
    <property type="component" value="Unassembled WGS sequence"/>
</dbReference>
<reference evidence="1" key="1">
    <citation type="journal article" date="2023" name="IScience">
        <title>Live-bearing cockroach genome reveals convergent evolutionary mechanisms linked to viviparity in insects and beyond.</title>
        <authorList>
            <person name="Fouks B."/>
            <person name="Harrison M.C."/>
            <person name="Mikhailova A.A."/>
            <person name="Marchal E."/>
            <person name="English S."/>
            <person name="Carruthers M."/>
            <person name="Jennings E.C."/>
            <person name="Chiamaka E.L."/>
            <person name="Frigard R.A."/>
            <person name="Pippel M."/>
            <person name="Attardo G.M."/>
            <person name="Benoit J.B."/>
            <person name="Bornberg-Bauer E."/>
            <person name="Tobe S.S."/>
        </authorList>
    </citation>
    <scope>NUCLEOTIDE SEQUENCE</scope>
    <source>
        <strain evidence="1">Stay&amp;Tobe</strain>
    </source>
</reference>
<comment type="caution">
    <text evidence="1">The sequence shown here is derived from an EMBL/GenBank/DDBJ whole genome shotgun (WGS) entry which is preliminary data.</text>
</comment>
<protein>
    <submittedName>
        <fullName evidence="1">Uncharacterized protein</fullName>
    </submittedName>
</protein>
<evidence type="ECO:0000313" key="2">
    <source>
        <dbReference type="Proteomes" id="UP001233999"/>
    </source>
</evidence>
<evidence type="ECO:0000313" key="1">
    <source>
        <dbReference type="EMBL" id="KAJ9597237.1"/>
    </source>
</evidence>
<dbReference type="InterPro" id="IPR045864">
    <property type="entry name" value="aa-tRNA-synth_II/BPL/LPL"/>
</dbReference>
<dbReference type="AlphaFoldDB" id="A0AAD8EPL1"/>
<reference evidence="1" key="2">
    <citation type="submission" date="2023-05" db="EMBL/GenBank/DDBJ databases">
        <authorList>
            <person name="Fouks B."/>
        </authorList>
    </citation>
    <scope>NUCLEOTIDE SEQUENCE</scope>
    <source>
        <strain evidence="1">Stay&amp;Tobe</strain>
        <tissue evidence="1">Testes</tissue>
    </source>
</reference>
<dbReference type="EMBL" id="JASPKZ010001622">
    <property type="protein sequence ID" value="KAJ9597237.1"/>
    <property type="molecule type" value="Genomic_DNA"/>
</dbReference>
<sequence>MPKLELDLQYLCDAKNKAEIERNIKNRKGVGNINQVLKLYNELQKDTVSEEGKTELMDEFLNEACQIPNKSSPEIIHYGSKPQVINVTGTKRSFNFKPKEFSNITTKLNLMRTENLSNLSGHKSYYFMGQLAELEQCSNKIHGSEITCKKFSVGFSS</sequence>
<name>A0AAD8EPL1_DIPPU</name>
<gene>
    <name evidence="1" type="ORF">L9F63_011911</name>
</gene>
<dbReference type="Gene3D" id="3.30.930.10">
    <property type="entry name" value="Bira Bifunctional Protein, Domain 2"/>
    <property type="match status" value="1"/>
</dbReference>
<organism evidence="1 2">
    <name type="scientific">Diploptera punctata</name>
    <name type="common">Pacific beetle cockroach</name>
    <dbReference type="NCBI Taxonomy" id="6984"/>
    <lineage>
        <taxon>Eukaryota</taxon>
        <taxon>Metazoa</taxon>
        <taxon>Ecdysozoa</taxon>
        <taxon>Arthropoda</taxon>
        <taxon>Hexapoda</taxon>
        <taxon>Insecta</taxon>
        <taxon>Pterygota</taxon>
        <taxon>Neoptera</taxon>
        <taxon>Polyneoptera</taxon>
        <taxon>Dictyoptera</taxon>
        <taxon>Blattodea</taxon>
        <taxon>Blaberoidea</taxon>
        <taxon>Blaberidae</taxon>
        <taxon>Diplopterinae</taxon>
        <taxon>Diploptera</taxon>
    </lineage>
</organism>
<proteinExistence type="predicted"/>
<keyword evidence="2" id="KW-1185">Reference proteome</keyword>